<organism evidence="1 2">
    <name type="scientific">Nonomuraea wenchangensis</name>
    <dbReference type="NCBI Taxonomy" id="568860"/>
    <lineage>
        <taxon>Bacteria</taxon>
        <taxon>Bacillati</taxon>
        <taxon>Actinomycetota</taxon>
        <taxon>Actinomycetes</taxon>
        <taxon>Streptosporangiales</taxon>
        <taxon>Streptosporangiaceae</taxon>
        <taxon>Nonomuraea</taxon>
    </lineage>
</organism>
<dbReference type="EMBL" id="FOHX01000001">
    <property type="protein sequence ID" value="SES69235.1"/>
    <property type="molecule type" value="Genomic_DNA"/>
</dbReference>
<keyword evidence="2" id="KW-1185">Reference proteome</keyword>
<dbReference type="Proteomes" id="UP000199361">
    <property type="component" value="Unassembled WGS sequence"/>
</dbReference>
<dbReference type="AlphaFoldDB" id="A0A1H9YJL5"/>
<gene>
    <name evidence="1" type="ORF">SAMN05421811_10167</name>
</gene>
<proteinExistence type="predicted"/>
<accession>A0A1H9YJL5</accession>
<reference evidence="1 2" key="1">
    <citation type="submission" date="2016-10" db="EMBL/GenBank/DDBJ databases">
        <authorList>
            <person name="de Groot N.N."/>
        </authorList>
    </citation>
    <scope>NUCLEOTIDE SEQUENCE [LARGE SCALE GENOMIC DNA]</scope>
    <source>
        <strain evidence="1 2">CGMCC 4.5598</strain>
    </source>
</reference>
<evidence type="ECO:0000313" key="2">
    <source>
        <dbReference type="Proteomes" id="UP000199361"/>
    </source>
</evidence>
<sequence length="265" mass="28797">MNGVLCDLCGAPVADLAHVCARCGDRLRLDLEAVPLLVEELEVTLTGRARMTSGAVRRSSERRLPFHIAASEKGGHLRQVLVSWARLVADERGVQLPADDLVPISTWLLRQAEWLRHHPAGGEAVQEVGDAVQGVRMVIDRPPDQLYAGPCEVCQMPLYARPGDAEVTCRHCLAEDGERLVYDISARRKWMLAQIENLLGSSSYVAMPATGVGVKVSSSAVRMWVKRGKLAPREYAPPLKPDGPPRPLYRVGDVVSVAMGAVVAA</sequence>
<dbReference type="OrthoDB" id="3421368at2"/>
<name>A0A1H9YJL5_9ACTN</name>
<protein>
    <submittedName>
        <fullName evidence="1">Uncharacterized protein</fullName>
    </submittedName>
</protein>
<dbReference type="RefSeq" id="WP_091075348.1">
    <property type="nucleotide sequence ID" value="NZ_FOHX01000001.1"/>
</dbReference>
<evidence type="ECO:0000313" key="1">
    <source>
        <dbReference type="EMBL" id="SES69235.1"/>
    </source>
</evidence>